<proteinExistence type="predicted"/>
<dbReference type="Gene3D" id="1.20.1740.10">
    <property type="entry name" value="Amino acid/polyamine transporter I"/>
    <property type="match status" value="1"/>
</dbReference>
<feature type="transmembrane region" description="Helical" evidence="6">
    <location>
        <begin position="176"/>
        <end position="194"/>
    </location>
</feature>
<keyword evidence="2" id="KW-1003">Cell membrane</keyword>
<sequence>MTTQSSETRSSESQAIPHNLTWRDGFALTLVIPMGIFATLGPLIGSIGSGAVAALYIACGLLAMLQNFFHAEMASMFPDKAGGIPLYAHEAWKRYLPAIGSVVTFGYWAGWAFSNAVYALLMGQLLQGEFFPHATWSISTGTSHLGLAGVIGVATLIVVLLLNAYGVRQTALMNKILGALVVLLIVILVVLPLAEGKFHGSGITWGLTTAGPWHGWRLLFAFMFVFAWTTYGTEAAAVFTTEYRTPRTDTPKALVSSGAFTVIVAVALTLGVGGTLTDKVIAQDPGSMYTQAFAQVVGSASAIITILLAAALFVIMNSCTAVAGRALYALAKDDMTIKQFNHLNSRGLPARAMLADLVLNSVMIVFVGNTLGIIFASNIGYMVATVMVLAGFVLLRRDRPDWPRPIRVPGPLVPLAGVLALVNAVFLVVAFLYPGDAGYGGTAEQIIGVGVLLASLALYAYRRRVQDRGVVAGAEA</sequence>
<reference evidence="7" key="1">
    <citation type="submission" date="2021-04" db="EMBL/GenBank/DDBJ databases">
        <title>Genome based classification of Actinospica acidithermotolerans sp. nov., an actinobacterium isolated from an Indonesian hot spring.</title>
        <authorList>
            <person name="Kusuma A.B."/>
            <person name="Putra K.E."/>
            <person name="Nafisah S."/>
            <person name="Loh J."/>
            <person name="Nouioui I."/>
            <person name="Goodfellow M."/>
        </authorList>
    </citation>
    <scope>NUCLEOTIDE SEQUENCE</scope>
    <source>
        <strain evidence="7">CSCA 57</strain>
    </source>
</reference>
<dbReference type="AlphaFoldDB" id="A0A941EMP4"/>
<dbReference type="GO" id="GO:0005886">
    <property type="term" value="C:plasma membrane"/>
    <property type="evidence" value="ECO:0007669"/>
    <property type="project" value="UniProtKB-SubCell"/>
</dbReference>
<evidence type="ECO:0000256" key="2">
    <source>
        <dbReference type="ARBA" id="ARBA00022475"/>
    </source>
</evidence>
<evidence type="ECO:0000256" key="5">
    <source>
        <dbReference type="ARBA" id="ARBA00023136"/>
    </source>
</evidence>
<dbReference type="Proteomes" id="UP000675781">
    <property type="component" value="Unassembled WGS sequence"/>
</dbReference>
<feature type="transmembrane region" description="Helical" evidence="6">
    <location>
        <begin position="95"/>
        <end position="121"/>
    </location>
</feature>
<protein>
    <submittedName>
        <fullName evidence="7">APC family permease</fullName>
    </submittedName>
</protein>
<dbReference type="RefSeq" id="WP_212529032.1">
    <property type="nucleotide sequence ID" value="NZ_JAGSOG010000061.1"/>
</dbReference>
<dbReference type="GO" id="GO:0022857">
    <property type="term" value="F:transmembrane transporter activity"/>
    <property type="evidence" value="ECO:0007669"/>
    <property type="project" value="InterPro"/>
</dbReference>
<feature type="transmembrane region" description="Helical" evidence="6">
    <location>
        <begin position="445"/>
        <end position="461"/>
    </location>
</feature>
<feature type="transmembrane region" description="Helical" evidence="6">
    <location>
        <begin position="214"/>
        <end position="232"/>
    </location>
</feature>
<evidence type="ECO:0000256" key="1">
    <source>
        <dbReference type="ARBA" id="ARBA00004651"/>
    </source>
</evidence>
<evidence type="ECO:0000256" key="6">
    <source>
        <dbReference type="SAM" id="Phobius"/>
    </source>
</evidence>
<dbReference type="PIRSF" id="PIRSF006060">
    <property type="entry name" value="AA_transporter"/>
    <property type="match status" value="1"/>
</dbReference>
<feature type="transmembrane region" description="Helical" evidence="6">
    <location>
        <begin position="253"/>
        <end position="272"/>
    </location>
</feature>
<gene>
    <name evidence="7" type="ORF">KDL01_14660</name>
</gene>
<dbReference type="PANTHER" id="PTHR42770">
    <property type="entry name" value="AMINO ACID TRANSPORTER-RELATED"/>
    <property type="match status" value="1"/>
</dbReference>
<comment type="subcellular location">
    <subcellularLocation>
        <location evidence="1">Cell membrane</location>
        <topology evidence="1">Multi-pass membrane protein</topology>
    </subcellularLocation>
</comment>
<comment type="caution">
    <text evidence="7">The sequence shown here is derived from an EMBL/GenBank/DDBJ whole genome shotgun (WGS) entry which is preliminary data.</text>
</comment>
<evidence type="ECO:0000256" key="4">
    <source>
        <dbReference type="ARBA" id="ARBA00022989"/>
    </source>
</evidence>
<feature type="transmembrane region" description="Helical" evidence="6">
    <location>
        <begin position="292"/>
        <end position="315"/>
    </location>
</feature>
<keyword evidence="5 6" id="KW-0472">Membrane</keyword>
<keyword evidence="8" id="KW-1185">Reference proteome</keyword>
<evidence type="ECO:0000313" key="8">
    <source>
        <dbReference type="Proteomes" id="UP000675781"/>
    </source>
</evidence>
<organism evidence="7 8">
    <name type="scientific">Actinospica durhamensis</name>
    <dbReference type="NCBI Taxonomy" id="1508375"/>
    <lineage>
        <taxon>Bacteria</taxon>
        <taxon>Bacillati</taxon>
        <taxon>Actinomycetota</taxon>
        <taxon>Actinomycetes</taxon>
        <taxon>Catenulisporales</taxon>
        <taxon>Actinospicaceae</taxon>
        <taxon>Actinospica</taxon>
    </lineage>
</organism>
<accession>A0A941EMP4</accession>
<name>A0A941EMP4_9ACTN</name>
<dbReference type="Pfam" id="PF13520">
    <property type="entry name" value="AA_permease_2"/>
    <property type="match status" value="1"/>
</dbReference>
<evidence type="ECO:0000313" key="7">
    <source>
        <dbReference type="EMBL" id="MBR7834512.1"/>
    </source>
</evidence>
<feature type="transmembrane region" description="Helical" evidence="6">
    <location>
        <begin position="53"/>
        <end position="74"/>
    </location>
</feature>
<dbReference type="PANTHER" id="PTHR42770:SF7">
    <property type="entry name" value="MEMBRANE PROTEIN"/>
    <property type="match status" value="1"/>
</dbReference>
<feature type="transmembrane region" description="Helical" evidence="6">
    <location>
        <begin position="141"/>
        <end position="164"/>
    </location>
</feature>
<feature type="transmembrane region" description="Helical" evidence="6">
    <location>
        <begin position="373"/>
        <end position="395"/>
    </location>
</feature>
<feature type="transmembrane region" description="Helical" evidence="6">
    <location>
        <begin position="26"/>
        <end position="47"/>
    </location>
</feature>
<feature type="transmembrane region" description="Helical" evidence="6">
    <location>
        <begin position="348"/>
        <end position="367"/>
    </location>
</feature>
<keyword evidence="4 6" id="KW-1133">Transmembrane helix</keyword>
<dbReference type="EMBL" id="JAGSOG010000061">
    <property type="protein sequence ID" value="MBR7834512.1"/>
    <property type="molecule type" value="Genomic_DNA"/>
</dbReference>
<keyword evidence="3 6" id="KW-0812">Transmembrane</keyword>
<dbReference type="InterPro" id="IPR050367">
    <property type="entry name" value="APC_superfamily"/>
</dbReference>
<feature type="transmembrane region" description="Helical" evidence="6">
    <location>
        <begin position="415"/>
        <end position="433"/>
    </location>
</feature>
<dbReference type="InterPro" id="IPR002293">
    <property type="entry name" value="AA/rel_permease1"/>
</dbReference>
<evidence type="ECO:0000256" key="3">
    <source>
        <dbReference type="ARBA" id="ARBA00022692"/>
    </source>
</evidence>